<proteinExistence type="predicted"/>
<dbReference type="RefSeq" id="WP_315626207.1">
    <property type="nucleotide sequence ID" value="NZ_JAUHMF010000005.1"/>
</dbReference>
<protein>
    <submittedName>
        <fullName evidence="2">Uncharacterized protein</fullName>
    </submittedName>
</protein>
<organism evidence="2 3">
    <name type="scientific">Thermanaerothrix solaris</name>
    <dbReference type="NCBI Taxonomy" id="3058434"/>
    <lineage>
        <taxon>Bacteria</taxon>
        <taxon>Bacillati</taxon>
        <taxon>Chloroflexota</taxon>
        <taxon>Anaerolineae</taxon>
        <taxon>Anaerolineales</taxon>
        <taxon>Anaerolineaceae</taxon>
        <taxon>Thermanaerothrix</taxon>
    </lineage>
</organism>
<sequence length="200" mass="22178">MRFANRVMLQGYLEVERMEQVVLDEKSGLLAPVIRGWLWTDTAGLERHRVVLADKPAVGLLELLRRFNPTEGGSALVRLNGQVFEVTHLDGKPFVAVEGRLVAGVVNVKHMTLLSTPEAGLLRLLTDHRLREIVYLWEEVREADRAHMYRLVQEIRERREGEPLGLTALGHGAPDGAVGGLTSTPPTDGREAPRPQGAGR</sequence>
<feature type="region of interest" description="Disordered" evidence="1">
    <location>
        <begin position="165"/>
        <end position="200"/>
    </location>
</feature>
<evidence type="ECO:0000256" key="1">
    <source>
        <dbReference type="SAM" id="MobiDB-lite"/>
    </source>
</evidence>
<name>A0ABU3NRM0_9CHLR</name>
<dbReference type="Proteomes" id="UP001254165">
    <property type="component" value="Unassembled WGS sequence"/>
</dbReference>
<dbReference type="EMBL" id="JAUHMF010000005">
    <property type="protein sequence ID" value="MDT8899480.1"/>
    <property type="molecule type" value="Genomic_DNA"/>
</dbReference>
<gene>
    <name evidence="2" type="ORF">QYE77_14540</name>
</gene>
<comment type="caution">
    <text evidence="2">The sequence shown here is derived from an EMBL/GenBank/DDBJ whole genome shotgun (WGS) entry which is preliminary data.</text>
</comment>
<evidence type="ECO:0000313" key="2">
    <source>
        <dbReference type="EMBL" id="MDT8899480.1"/>
    </source>
</evidence>
<reference evidence="2 3" key="1">
    <citation type="submission" date="2023-07" db="EMBL/GenBank/DDBJ databases">
        <title>Novel species of Thermanaerothrix with wide hydrolytic capabilities.</title>
        <authorList>
            <person name="Zayulina K.S."/>
            <person name="Podosokorskaya O.A."/>
            <person name="Elcheninov A.G."/>
        </authorList>
    </citation>
    <scope>NUCLEOTIDE SEQUENCE [LARGE SCALE GENOMIC DNA]</scope>
    <source>
        <strain evidence="2 3">4228-RoL</strain>
    </source>
</reference>
<evidence type="ECO:0000313" key="3">
    <source>
        <dbReference type="Proteomes" id="UP001254165"/>
    </source>
</evidence>
<accession>A0ABU3NRM0</accession>
<keyword evidence="3" id="KW-1185">Reference proteome</keyword>